<comment type="subunit">
    <text evidence="2">Monomer.</text>
</comment>
<evidence type="ECO:0000256" key="6">
    <source>
        <dbReference type="ARBA" id="ARBA00041027"/>
    </source>
</evidence>
<evidence type="ECO:0000256" key="3">
    <source>
        <dbReference type="ARBA" id="ARBA00022723"/>
    </source>
</evidence>
<keyword evidence="4" id="KW-0560">Oxidoreductase</keyword>
<dbReference type="Pfam" id="PF07731">
    <property type="entry name" value="Cu-oxidase_2"/>
    <property type="match status" value="1"/>
</dbReference>
<keyword evidence="14" id="KW-1185">Reference proteome</keyword>
<dbReference type="RefSeq" id="WP_270086742.1">
    <property type="nucleotide sequence ID" value="NZ_CP115301.1"/>
</dbReference>
<dbReference type="EMBL" id="CP115301">
    <property type="protein sequence ID" value="WBO69562.1"/>
    <property type="molecule type" value="Genomic_DNA"/>
</dbReference>
<sequence>MIHRRTVLKTGAALTGALGGAGLLVPAAAGPAQAADLDPTTVPQFEQAMPVPEVLQPVCDLGLTSYYDMTLQEADAEILPGRLTRVRTFNGSFPGPVIQAVSGRRVVVRQTNQLSVPTSIHLHGGHVPQSSDGSPMDLIAPGGGSKIYTYPNHQPHANLWFHDHAHHQESETVYRGLTGFYLLTDHVEQNLNLPSGAYDVPIALRDARFDDSAQLVYEMGDFRKRQVLLANGKAWPYFEVAARKYRFRLFNTSNMRFYLLQLSDGSAFQQIGSDGGLLAKPLDVTSVFLAPGERADIVIDFSRYAAGTRLILSNAGGLLPGDPADQVGRVLQFRVTGPAEDTSSVPSTLRTLPALGSATVNRDFVLSMDETGKTMDAFINGKTYDMNRIDTEIEYGATEIWTVRNANVYTPHNFHIHLVQFRVLERDGKPVTSGPESGLKDTVTLKPGETVKLQATFTGYEGTYVYHCHMIDHAAMGMMGNFRVSKTATTGRSGPGRHRSPRR</sequence>
<dbReference type="PROSITE" id="PS51318">
    <property type="entry name" value="TAT"/>
    <property type="match status" value="1"/>
</dbReference>
<evidence type="ECO:0000313" key="14">
    <source>
        <dbReference type="Proteomes" id="UP001212326"/>
    </source>
</evidence>
<evidence type="ECO:0000259" key="12">
    <source>
        <dbReference type="Pfam" id="PF07732"/>
    </source>
</evidence>
<dbReference type="InterPro" id="IPR008972">
    <property type="entry name" value="Cupredoxin"/>
</dbReference>
<dbReference type="PANTHER" id="PTHR48267">
    <property type="entry name" value="CUPREDOXIN SUPERFAMILY PROTEIN"/>
    <property type="match status" value="1"/>
</dbReference>
<evidence type="ECO:0000256" key="8">
    <source>
        <dbReference type="ARBA" id="ARBA00043090"/>
    </source>
</evidence>
<keyword evidence="10" id="KW-0732">Signal</keyword>
<keyword evidence="3" id="KW-0479">Metal-binding</keyword>
<dbReference type="InterPro" id="IPR006311">
    <property type="entry name" value="TAT_signal"/>
</dbReference>
<keyword evidence="13" id="KW-0614">Plasmid</keyword>
<accession>A0ABY7PGN0</accession>
<dbReference type="PROSITE" id="PS00079">
    <property type="entry name" value="MULTICOPPER_OXIDASE1"/>
    <property type="match status" value="1"/>
</dbReference>
<evidence type="ECO:0000256" key="5">
    <source>
        <dbReference type="ARBA" id="ARBA00038978"/>
    </source>
</evidence>
<evidence type="ECO:0000256" key="1">
    <source>
        <dbReference type="ARBA" id="ARBA00010609"/>
    </source>
</evidence>
<comment type="similarity">
    <text evidence="1">Belongs to the multicopper oxidase family.</text>
</comment>
<feature type="chain" id="PRO_5046683446" description="Multicopper oxidase CueO" evidence="10">
    <location>
        <begin position="35"/>
        <end position="503"/>
    </location>
</feature>
<evidence type="ECO:0000259" key="11">
    <source>
        <dbReference type="Pfam" id="PF07731"/>
    </source>
</evidence>
<dbReference type="InterPro" id="IPR002355">
    <property type="entry name" value="Cu_oxidase_Cu_BS"/>
</dbReference>
<feature type="domain" description="Plastocyanin-like" evidence="11">
    <location>
        <begin position="368"/>
        <end position="486"/>
    </location>
</feature>
<gene>
    <name evidence="13" type="ORF">O1G22_43200</name>
</gene>
<dbReference type="Proteomes" id="UP001212326">
    <property type="component" value="Plasmid punmamed1"/>
</dbReference>
<dbReference type="InterPro" id="IPR011706">
    <property type="entry name" value="Cu-oxidase_C"/>
</dbReference>
<name>A0ABY7PGN0_9ACTN</name>
<evidence type="ECO:0000256" key="4">
    <source>
        <dbReference type="ARBA" id="ARBA00023002"/>
    </source>
</evidence>
<dbReference type="Gene3D" id="2.60.40.420">
    <property type="entry name" value="Cupredoxins - blue copper proteins"/>
    <property type="match status" value="3"/>
</dbReference>
<evidence type="ECO:0000256" key="7">
    <source>
        <dbReference type="ARBA" id="ARBA00042896"/>
    </source>
</evidence>
<reference evidence="13 14" key="1">
    <citation type="submission" date="2022-12" db="EMBL/GenBank/DDBJ databases">
        <title>HUAS 2-6.</title>
        <authorList>
            <person name="Mo P."/>
        </authorList>
    </citation>
    <scope>NUCLEOTIDE SEQUENCE [LARGE SCALE GENOMIC DNA]</scope>
    <source>
        <strain evidence="13 14">HUAS 2-6</strain>
        <plasmid evidence="13 14">punmamed1</plasmid>
    </source>
</reference>
<dbReference type="InterPro" id="IPR011707">
    <property type="entry name" value="Cu-oxidase-like_N"/>
</dbReference>
<dbReference type="SUPFAM" id="SSF49503">
    <property type="entry name" value="Cupredoxins"/>
    <property type="match status" value="3"/>
</dbReference>
<organism evidence="13 14">
    <name type="scientific">Streptomyces camelliae</name>
    <dbReference type="NCBI Taxonomy" id="3004093"/>
    <lineage>
        <taxon>Bacteria</taxon>
        <taxon>Bacillati</taxon>
        <taxon>Actinomycetota</taxon>
        <taxon>Actinomycetes</taxon>
        <taxon>Kitasatosporales</taxon>
        <taxon>Streptomycetaceae</taxon>
        <taxon>Streptomyces</taxon>
    </lineage>
</organism>
<dbReference type="CDD" id="cd13890">
    <property type="entry name" value="CuRO_3_CueO_FtsP"/>
    <property type="match status" value="1"/>
</dbReference>
<proteinExistence type="inferred from homology"/>
<evidence type="ECO:0000256" key="2">
    <source>
        <dbReference type="ARBA" id="ARBA00011245"/>
    </source>
</evidence>
<comment type="catalytic activity">
    <reaction evidence="9">
        <text>4 Cu(+) + O2 + 4 H(+) = 4 Cu(2+) + 2 H2O</text>
        <dbReference type="Rhea" id="RHEA:30083"/>
        <dbReference type="ChEBI" id="CHEBI:15377"/>
        <dbReference type="ChEBI" id="CHEBI:15378"/>
        <dbReference type="ChEBI" id="CHEBI:15379"/>
        <dbReference type="ChEBI" id="CHEBI:29036"/>
        <dbReference type="ChEBI" id="CHEBI:49552"/>
        <dbReference type="EC" id="1.16.3.4"/>
    </reaction>
    <physiologicalReaction direction="left-to-right" evidence="9">
        <dbReference type="Rhea" id="RHEA:30084"/>
    </physiologicalReaction>
</comment>
<geneLocation type="plasmid" evidence="13 14">
    <name>punmamed1</name>
</geneLocation>
<feature type="signal peptide" evidence="10">
    <location>
        <begin position="1"/>
        <end position="34"/>
    </location>
</feature>
<dbReference type="InterPro" id="IPR033138">
    <property type="entry name" value="Cu_oxidase_CS"/>
</dbReference>
<protein>
    <recommendedName>
        <fullName evidence="6">Multicopper oxidase CueO</fullName>
        <ecNumber evidence="5">1.16.3.4</ecNumber>
    </recommendedName>
    <alternativeName>
        <fullName evidence="7">Copper efflux oxidase</fullName>
    </alternativeName>
    <alternativeName>
        <fullName evidence="8">Cuprous oxidase</fullName>
    </alternativeName>
</protein>
<dbReference type="PROSITE" id="PS00080">
    <property type="entry name" value="MULTICOPPER_OXIDASE2"/>
    <property type="match status" value="1"/>
</dbReference>
<evidence type="ECO:0000313" key="13">
    <source>
        <dbReference type="EMBL" id="WBO69562.1"/>
    </source>
</evidence>
<dbReference type="PANTHER" id="PTHR48267:SF1">
    <property type="entry name" value="BILIRUBIN OXIDASE"/>
    <property type="match status" value="1"/>
</dbReference>
<dbReference type="EC" id="1.16.3.4" evidence="5"/>
<dbReference type="Pfam" id="PF07732">
    <property type="entry name" value="Cu-oxidase_3"/>
    <property type="match status" value="1"/>
</dbReference>
<evidence type="ECO:0000256" key="9">
    <source>
        <dbReference type="ARBA" id="ARBA00048092"/>
    </source>
</evidence>
<feature type="domain" description="Plastocyanin-like" evidence="12">
    <location>
        <begin position="72"/>
        <end position="181"/>
    </location>
</feature>
<evidence type="ECO:0000256" key="10">
    <source>
        <dbReference type="SAM" id="SignalP"/>
    </source>
</evidence>
<dbReference type="InterPro" id="IPR045087">
    <property type="entry name" value="Cu-oxidase_fam"/>
</dbReference>